<dbReference type="GO" id="GO:0018104">
    <property type="term" value="P:peptidoglycan-protein cross-linking"/>
    <property type="evidence" value="ECO:0007669"/>
    <property type="project" value="TreeGrafter"/>
</dbReference>
<dbReference type="SUPFAM" id="SSF47090">
    <property type="entry name" value="PGBD-like"/>
    <property type="match status" value="1"/>
</dbReference>
<evidence type="ECO:0000256" key="4">
    <source>
        <dbReference type="ARBA" id="ARBA00022984"/>
    </source>
</evidence>
<evidence type="ECO:0000256" key="7">
    <source>
        <dbReference type="SAM" id="MobiDB-lite"/>
    </source>
</evidence>
<keyword evidence="11" id="KW-1185">Reference proteome</keyword>
<dbReference type="PROSITE" id="PS52029">
    <property type="entry name" value="LD_TPASE"/>
    <property type="match status" value="1"/>
</dbReference>
<comment type="pathway">
    <text evidence="1 6">Cell wall biogenesis; peptidoglycan biosynthesis.</text>
</comment>
<dbReference type="GO" id="GO:0016740">
    <property type="term" value="F:transferase activity"/>
    <property type="evidence" value="ECO:0007669"/>
    <property type="project" value="UniProtKB-KW"/>
</dbReference>
<proteinExistence type="predicted"/>
<keyword evidence="4 6" id="KW-0573">Peptidoglycan synthesis</keyword>
<dbReference type="InterPro" id="IPR002477">
    <property type="entry name" value="Peptidoglycan-bd-like"/>
</dbReference>
<dbReference type="UniPathway" id="UPA00219"/>
<evidence type="ECO:0000313" key="11">
    <source>
        <dbReference type="Proteomes" id="UP000037397"/>
    </source>
</evidence>
<feature type="compositionally biased region" description="Low complexity" evidence="7">
    <location>
        <begin position="88"/>
        <end position="124"/>
    </location>
</feature>
<evidence type="ECO:0000256" key="3">
    <source>
        <dbReference type="ARBA" id="ARBA00022960"/>
    </source>
</evidence>
<dbReference type="InterPro" id="IPR050979">
    <property type="entry name" value="LD-transpeptidase"/>
</dbReference>
<reference evidence="11" key="1">
    <citation type="submission" date="2015-03" db="EMBL/GenBank/DDBJ databases">
        <title>Luteipulveratus halotolerans sp. nov., a novel actinobacterium (Dermacoccaceae) from Sarawak, Malaysia.</title>
        <authorList>
            <person name="Juboi H."/>
            <person name="Basik A."/>
            <person name="Shamsul S.S."/>
            <person name="Arnold P."/>
            <person name="Schmitt E.K."/>
            <person name="Sanglier J.-J."/>
            <person name="Yeo T."/>
        </authorList>
    </citation>
    <scope>NUCLEOTIDE SEQUENCE [LARGE SCALE GENOMIC DNA]</scope>
    <source>
        <strain evidence="11">C296001</strain>
    </source>
</reference>
<evidence type="ECO:0000256" key="2">
    <source>
        <dbReference type="ARBA" id="ARBA00022679"/>
    </source>
</evidence>
<dbReference type="AlphaFoldDB" id="A0A0L6CGV7"/>
<dbReference type="STRING" id="1631356.VV01_07570"/>
<dbReference type="InterPro" id="IPR038063">
    <property type="entry name" value="Transpep_catalytic_dom"/>
</dbReference>
<accession>A0A0L6CGV7</accession>
<dbReference type="GO" id="GO:0071555">
    <property type="term" value="P:cell wall organization"/>
    <property type="evidence" value="ECO:0007669"/>
    <property type="project" value="UniProtKB-UniRule"/>
</dbReference>
<protein>
    <recommendedName>
        <fullName evidence="9">L,D-TPase catalytic domain-containing protein</fullName>
    </recommendedName>
</protein>
<feature type="region of interest" description="Disordered" evidence="7">
    <location>
        <begin position="29"/>
        <end position="149"/>
    </location>
</feature>
<evidence type="ECO:0000259" key="9">
    <source>
        <dbReference type="PROSITE" id="PS52029"/>
    </source>
</evidence>
<dbReference type="InterPro" id="IPR036366">
    <property type="entry name" value="PGBDSf"/>
</dbReference>
<organism evidence="10 11">
    <name type="scientific">Luteipulveratus halotolerans</name>
    <dbReference type="NCBI Taxonomy" id="1631356"/>
    <lineage>
        <taxon>Bacteria</taxon>
        <taxon>Bacillati</taxon>
        <taxon>Actinomycetota</taxon>
        <taxon>Actinomycetes</taxon>
        <taxon>Micrococcales</taxon>
        <taxon>Dermacoccaceae</taxon>
        <taxon>Luteipulveratus</taxon>
    </lineage>
</organism>
<feature type="signal peptide" evidence="8">
    <location>
        <begin position="1"/>
        <end position="24"/>
    </location>
</feature>
<keyword evidence="3 6" id="KW-0133">Cell shape</keyword>
<dbReference type="GO" id="GO:0005576">
    <property type="term" value="C:extracellular region"/>
    <property type="evidence" value="ECO:0007669"/>
    <property type="project" value="TreeGrafter"/>
</dbReference>
<keyword evidence="5 6" id="KW-0961">Cell wall biogenesis/degradation</keyword>
<gene>
    <name evidence="10" type="ORF">VV01_07570</name>
</gene>
<feature type="compositionally biased region" description="Low complexity" evidence="7">
    <location>
        <begin position="34"/>
        <end position="75"/>
    </location>
</feature>
<feature type="chain" id="PRO_5039484945" description="L,D-TPase catalytic domain-containing protein" evidence="8">
    <location>
        <begin position="25"/>
        <end position="342"/>
    </location>
</feature>
<dbReference type="Gene3D" id="2.40.440.10">
    <property type="entry name" value="L,D-transpeptidase catalytic domain-like"/>
    <property type="match status" value="1"/>
</dbReference>
<feature type="domain" description="L,D-TPase catalytic" evidence="9">
    <location>
        <begin position="215"/>
        <end position="342"/>
    </location>
</feature>
<evidence type="ECO:0000256" key="5">
    <source>
        <dbReference type="ARBA" id="ARBA00023316"/>
    </source>
</evidence>
<dbReference type="InterPro" id="IPR036365">
    <property type="entry name" value="PGBD-like_sf"/>
</dbReference>
<keyword evidence="8" id="KW-0732">Signal</keyword>
<comment type="caution">
    <text evidence="10">The sequence shown here is derived from an EMBL/GenBank/DDBJ whole genome shotgun (WGS) entry which is preliminary data.</text>
</comment>
<sequence length="342" mass="34966">MRNLSSRARLTAALALPLSVGLLAACGSQPVDQAASSTTTASATTRSASVTPGPATPSTSPSTSPSSAAAPSETPSLEEAEGATPLVAPTTSTSSTSSATPQDSTSSTSSPSTTSPSASPTTQPDADDHDTSADGSSAVLKTGSSGPDVRAVQQRLTDLGYWGGAPDGSFGGGTRQSVLALQKAAGISRTGKVDAATRRALDRGVVPRSRTGASKAIEIDLDRQILLAVEGGRVKAVINASSGNGETFVVKNKETGKETKYRAHTPRGSYSVYAEDDKLHESTLELGSMWRPKYFDGAIAVHGSGSVPAYPASHGCVRVSNSAMNWLWDSWGLPIGTPVKVY</sequence>
<evidence type="ECO:0000256" key="8">
    <source>
        <dbReference type="SAM" id="SignalP"/>
    </source>
</evidence>
<dbReference type="InterPro" id="IPR005490">
    <property type="entry name" value="LD_TPept_cat_dom"/>
</dbReference>
<dbReference type="PROSITE" id="PS51257">
    <property type="entry name" value="PROKAR_LIPOPROTEIN"/>
    <property type="match status" value="1"/>
</dbReference>
<dbReference type="GO" id="GO:0071972">
    <property type="term" value="F:peptidoglycan L,D-transpeptidase activity"/>
    <property type="evidence" value="ECO:0007669"/>
    <property type="project" value="TreeGrafter"/>
</dbReference>
<dbReference type="PANTHER" id="PTHR30582">
    <property type="entry name" value="L,D-TRANSPEPTIDASE"/>
    <property type="match status" value="1"/>
</dbReference>
<name>A0A0L6CGV7_9MICO</name>
<dbReference type="PANTHER" id="PTHR30582:SF2">
    <property type="entry name" value="L,D-TRANSPEPTIDASE YCIB-RELATED"/>
    <property type="match status" value="1"/>
</dbReference>
<dbReference type="SUPFAM" id="SSF141523">
    <property type="entry name" value="L,D-transpeptidase catalytic domain-like"/>
    <property type="match status" value="1"/>
</dbReference>
<dbReference type="OrthoDB" id="9810670at2"/>
<dbReference type="Gene3D" id="1.10.101.10">
    <property type="entry name" value="PGBD-like superfamily/PGBD"/>
    <property type="match status" value="1"/>
</dbReference>
<dbReference type="Pfam" id="PF03734">
    <property type="entry name" value="YkuD"/>
    <property type="match status" value="1"/>
</dbReference>
<keyword evidence="2" id="KW-0808">Transferase</keyword>
<dbReference type="RefSeq" id="WP_071606319.1">
    <property type="nucleotide sequence ID" value="NZ_LAIR01000002.1"/>
</dbReference>
<dbReference type="EMBL" id="LAIR01000002">
    <property type="protein sequence ID" value="KNX37037.1"/>
    <property type="molecule type" value="Genomic_DNA"/>
</dbReference>
<dbReference type="GO" id="GO:0008360">
    <property type="term" value="P:regulation of cell shape"/>
    <property type="evidence" value="ECO:0007669"/>
    <property type="project" value="UniProtKB-UniRule"/>
</dbReference>
<feature type="active site" description="Proton donor/acceptor" evidence="6">
    <location>
        <position position="302"/>
    </location>
</feature>
<feature type="active site" description="Nucleophile" evidence="6">
    <location>
        <position position="316"/>
    </location>
</feature>
<dbReference type="Proteomes" id="UP000037397">
    <property type="component" value="Unassembled WGS sequence"/>
</dbReference>
<dbReference type="CDD" id="cd16913">
    <property type="entry name" value="YkuD_like"/>
    <property type="match status" value="1"/>
</dbReference>
<dbReference type="Pfam" id="PF01471">
    <property type="entry name" value="PG_binding_1"/>
    <property type="match status" value="1"/>
</dbReference>
<evidence type="ECO:0000256" key="6">
    <source>
        <dbReference type="PROSITE-ProRule" id="PRU01373"/>
    </source>
</evidence>
<evidence type="ECO:0000256" key="1">
    <source>
        <dbReference type="ARBA" id="ARBA00004752"/>
    </source>
</evidence>
<evidence type="ECO:0000313" key="10">
    <source>
        <dbReference type="EMBL" id="KNX37037.1"/>
    </source>
</evidence>